<sequence>MSDKKDEINKKRADKFLSMVEAEKKAKMMVESEKIYRKLMVTGDMVEYVLEKYEKNWKVEDEIVDVILEDLQIKYEKDDKGKGKVKEDLARANQAKQAKPAGDDVDLVDADDVDLFASLDLKNRVKTLEEDFTRLLKAKKAKEAKEAEEAKLKVPKEVIEVSSNEDEDVVCFNDVRYPLTDAEIRMFKNTPTTSRGPTRQLASTSTTSKAPRRQLASSFTRSRAPIAFTSYRGPRFVLALFSPNAPNAPPHFPTQKKKSKP</sequence>
<gene>
    <name evidence="2" type="ORF">Tco_0822343</name>
</gene>
<reference evidence="2" key="1">
    <citation type="journal article" date="2022" name="Int. J. Mol. Sci.">
        <title>Draft Genome of Tanacetum Coccineum: Genomic Comparison of Closely Related Tanacetum-Family Plants.</title>
        <authorList>
            <person name="Yamashiro T."/>
            <person name="Shiraishi A."/>
            <person name="Nakayama K."/>
            <person name="Satake H."/>
        </authorList>
    </citation>
    <scope>NUCLEOTIDE SEQUENCE</scope>
</reference>
<evidence type="ECO:0000313" key="2">
    <source>
        <dbReference type="EMBL" id="GJT01174.1"/>
    </source>
</evidence>
<feature type="region of interest" description="Disordered" evidence="1">
    <location>
        <begin position="242"/>
        <end position="261"/>
    </location>
</feature>
<dbReference type="Proteomes" id="UP001151760">
    <property type="component" value="Unassembled WGS sequence"/>
</dbReference>
<organism evidence="2 3">
    <name type="scientific">Tanacetum coccineum</name>
    <dbReference type="NCBI Taxonomy" id="301880"/>
    <lineage>
        <taxon>Eukaryota</taxon>
        <taxon>Viridiplantae</taxon>
        <taxon>Streptophyta</taxon>
        <taxon>Embryophyta</taxon>
        <taxon>Tracheophyta</taxon>
        <taxon>Spermatophyta</taxon>
        <taxon>Magnoliopsida</taxon>
        <taxon>eudicotyledons</taxon>
        <taxon>Gunneridae</taxon>
        <taxon>Pentapetalae</taxon>
        <taxon>asterids</taxon>
        <taxon>campanulids</taxon>
        <taxon>Asterales</taxon>
        <taxon>Asteraceae</taxon>
        <taxon>Asteroideae</taxon>
        <taxon>Anthemideae</taxon>
        <taxon>Anthemidinae</taxon>
        <taxon>Tanacetum</taxon>
    </lineage>
</organism>
<reference evidence="2" key="2">
    <citation type="submission" date="2022-01" db="EMBL/GenBank/DDBJ databases">
        <authorList>
            <person name="Yamashiro T."/>
            <person name="Shiraishi A."/>
            <person name="Satake H."/>
            <person name="Nakayama K."/>
        </authorList>
    </citation>
    <scope>NUCLEOTIDE SEQUENCE</scope>
</reference>
<keyword evidence="3" id="KW-1185">Reference proteome</keyword>
<protein>
    <submittedName>
        <fullName evidence="2">Uncharacterized protein</fullName>
    </submittedName>
</protein>
<accession>A0ABQ5AGK7</accession>
<dbReference type="EMBL" id="BQNB010012251">
    <property type="protein sequence ID" value="GJT01174.1"/>
    <property type="molecule type" value="Genomic_DNA"/>
</dbReference>
<proteinExistence type="predicted"/>
<feature type="region of interest" description="Disordered" evidence="1">
    <location>
        <begin position="189"/>
        <end position="218"/>
    </location>
</feature>
<comment type="caution">
    <text evidence="2">The sequence shown here is derived from an EMBL/GenBank/DDBJ whole genome shotgun (WGS) entry which is preliminary data.</text>
</comment>
<evidence type="ECO:0000256" key="1">
    <source>
        <dbReference type="SAM" id="MobiDB-lite"/>
    </source>
</evidence>
<name>A0ABQ5AGK7_9ASTR</name>
<evidence type="ECO:0000313" key="3">
    <source>
        <dbReference type="Proteomes" id="UP001151760"/>
    </source>
</evidence>